<dbReference type="GO" id="GO:0005524">
    <property type="term" value="F:ATP binding"/>
    <property type="evidence" value="ECO:0007669"/>
    <property type="project" value="UniProtKB-UniRule"/>
</dbReference>
<keyword evidence="8" id="KW-1185">Reference proteome</keyword>
<gene>
    <name evidence="7" type="ORF">KUF71_002455</name>
    <name evidence="6" type="ORF">KUF71_025941</name>
</gene>
<dbReference type="EMBL" id="JAHWGI010000627">
    <property type="protein sequence ID" value="KAK3916840.1"/>
    <property type="molecule type" value="Genomic_DNA"/>
</dbReference>
<dbReference type="InterPro" id="IPR016135">
    <property type="entry name" value="UBQ-conjugating_enzyme/RWD"/>
</dbReference>
<keyword evidence="4" id="KW-0067">ATP-binding</keyword>
<evidence type="ECO:0000313" key="7">
    <source>
        <dbReference type="EMBL" id="KAK3924184.1"/>
    </source>
</evidence>
<dbReference type="PROSITE" id="PS50127">
    <property type="entry name" value="UBC_2"/>
    <property type="match status" value="1"/>
</dbReference>
<reference evidence="7" key="2">
    <citation type="journal article" date="2023" name="BMC Genomics">
        <title>Pest status, molecular evolution, and epigenetic factors derived from the genome assembly of Frankliniella fusca, a thysanopteran phytovirus vector.</title>
        <authorList>
            <person name="Catto M.A."/>
            <person name="Labadie P.E."/>
            <person name="Jacobson A.L."/>
            <person name="Kennedy G.G."/>
            <person name="Srinivasan R."/>
            <person name="Hunt B.G."/>
        </authorList>
    </citation>
    <scope>NUCLEOTIDE SEQUENCE</scope>
    <source>
        <strain evidence="7">PL_HMW_Pooled</strain>
    </source>
</reference>
<sequence length="156" mass="17222">MLLLKRLQNEVKRAQEALPEGVLRLSPKGENMLEWDAAISGPSDSPYEGGTFELLITIPDGYPLCPPKVKFITRIYHPNISSSGYICLSILKPSASGSEGKWVPGTTLSMLMVAIRSLLTDPNLDDPIVPSIAREKADTPDVFCFKAKKWTEKYAK</sequence>
<dbReference type="PANTHER" id="PTHR24068">
    <property type="entry name" value="UBIQUITIN-CONJUGATING ENZYME E2"/>
    <property type="match status" value="1"/>
</dbReference>
<dbReference type="InterPro" id="IPR023313">
    <property type="entry name" value="UBQ-conjugating_AS"/>
</dbReference>
<evidence type="ECO:0000256" key="1">
    <source>
        <dbReference type="ARBA" id="ARBA00022679"/>
    </source>
</evidence>
<keyword evidence="4" id="KW-0547">Nucleotide-binding</keyword>
<evidence type="ECO:0000256" key="3">
    <source>
        <dbReference type="PROSITE-ProRule" id="PRU10133"/>
    </source>
</evidence>
<dbReference type="Proteomes" id="UP001219518">
    <property type="component" value="Unassembled WGS sequence"/>
</dbReference>
<dbReference type="AlphaFoldDB" id="A0AAE1LMM6"/>
<evidence type="ECO:0000313" key="6">
    <source>
        <dbReference type="EMBL" id="KAK3916840.1"/>
    </source>
</evidence>
<evidence type="ECO:0000259" key="5">
    <source>
        <dbReference type="PROSITE" id="PS50127"/>
    </source>
</evidence>
<evidence type="ECO:0000313" key="8">
    <source>
        <dbReference type="Proteomes" id="UP001219518"/>
    </source>
</evidence>
<dbReference type="EMBL" id="JAHWGI010001169">
    <property type="protein sequence ID" value="KAK3924184.1"/>
    <property type="molecule type" value="Genomic_DNA"/>
</dbReference>
<evidence type="ECO:0000256" key="2">
    <source>
        <dbReference type="ARBA" id="ARBA00022786"/>
    </source>
</evidence>
<dbReference type="Pfam" id="PF00179">
    <property type="entry name" value="UQ_con"/>
    <property type="match status" value="1"/>
</dbReference>
<feature type="domain" description="UBC core" evidence="5">
    <location>
        <begin position="2"/>
        <end position="156"/>
    </location>
</feature>
<dbReference type="PROSITE" id="PS00183">
    <property type="entry name" value="UBC_1"/>
    <property type="match status" value="1"/>
</dbReference>
<accession>A0AAE1LMM6</accession>
<name>A0AAE1LMM6_9NEOP</name>
<dbReference type="SMART" id="SM00212">
    <property type="entry name" value="UBCc"/>
    <property type="match status" value="1"/>
</dbReference>
<keyword evidence="1" id="KW-0808">Transferase</keyword>
<evidence type="ECO:0000256" key="4">
    <source>
        <dbReference type="RuleBase" id="RU362109"/>
    </source>
</evidence>
<dbReference type="GO" id="GO:0016740">
    <property type="term" value="F:transferase activity"/>
    <property type="evidence" value="ECO:0007669"/>
    <property type="project" value="UniProtKB-KW"/>
</dbReference>
<proteinExistence type="inferred from homology"/>
<dbReference type="InterPro" id="IPR000608">
    <property type="entry name" value="UBC"/>
</dbReference>
<dbReference type="Gene3D" id="3.10.110.10">
    <property type="entry name" value="Ubiquitin Conjugating Enzyme"/>
    <property type="match status" value="1"/>
</dbReference>
<feature type="active site" description="Glycyl thioester intermediate" evidence="3">
    <location>
        <position position="87"/>
    </location>
</feature>
<organism evidence="7 8">
    <name type="scientific">Frankliniella fusca</name>
    <dbReference type="NCBI Taxonomy" id="407009"/>
    <lineage>
        <taxon>Eukaryota</taxon>
        <taxon>Metazoa</taxon>
        <taxon>Ecdysozoa</taxon>
        <taxon>Arthropoda</taxon>
        <taxon>Hexapoda</taxon>
        <taxon>Insecta</taxon>
        <taxon>Pterygota</taxon>
        <taxon>Neoptera</taxon>
        <taxon>Paraneoptera</taxon>
        <taxon>Thysanoptera</taxon>
        <taxon>Terebrantia</taxon>
        <taxon>Thripoidea</taxon>
        <taxon>Thripidae</taxon>
        <taxon>Frankliniella</taxon>
    </lineage>
</organism>
<protein>
    <submittedName>
        <fullName evidence="7">Ubiquitin-conjugating enzyme E2 D2B</fullName>
    </submittedName>
</protein>
<dbReference type="SUPFAM" id="SSF54495">
    <property type="entry name" value="UBC-like"/>
    <property type="match status" value="1"/>
</dbReference>
<reference evidence="7" key="1">
    <citation type="submission" date="2021-07" db="EMBL/GenBank/DDBJ databases">
        <authorList>
            <person name="Catto M.A."/>
            <person name="Jacobson A."/>
            <person name="Kennedy G."/>
            <person name="Labadie P."/>
            <person name="Hunt B.G."/>
            <person name="Srinivasan R."/>
        </authorList>
    </citation>
    <scope>NUCLEOTIDE SEQUENCE</scope>
    <source>
        <strain evidence="7">PL_HMW_Pooled</strain>
        <tissue evidence="7">Head</tissue>
    </source>
</reference>
<comment type="similarity">
    <text evidence="4">Belongs to the ubiquitin-conjugating enzyme family.</text>
</comment>
<keyword evidence="2 4" id="KW-0833">Ubl conjugation pathway</keyword>
<comment type="caution">
    <text evidence="7">The sequence shown here is derived from an EMBL/GenBank/DDBJ whole genome shotgun (WGS) entry which is preliminary data.</text>
</comment>